<sequence>MIDLLTAKLHCRIDHDDEDILIERYIAAANEHLIANLDRKIIKDESERQSECDLIDNAALDSARLLHIGHQYANRESVSQGLSEMPLGYWRLIQPYRIMGV</sequence>
<name>A0A371YJK7_9GAMM</name>
<dbReference type="Proteomes" id="UP001595455">
    <property type="component" value="Unassembled WGS sequence"/>
</dbReference>
<dbReference type="RefSeq" id="WP_107010067.1">
    <property type="nucleotide sequence ID" value="NZ_JBHRSF010000056.1"/>
</dbReference>
<keyword evidence="4" id="KW-1185">Reference proteome</keyword>
<dbReference type="Pfam" id="PF05135">
    <property type="entry name" value="Phage_connect_1"/>
    <property type="match status" value="1"/>
</dbReference>
<dbReference type="CDD" id="cd08054">
    <property type="entry name" value="gp6"/>
    <property type="match status" value="1"/>
</dbReference>
<proteinExistence type="predicted"/>
<gene>
    <name evidence="1" type="ORF">ACFODO_13135</name>
    <name evidence="2" type="ORF">C9E89_020825</name>
</gene>
<reference evidence="2 3" key="2">
    <citation type="submission" date="2018-08" db="EMBL/GenBank/DDBJ databases">
        <title>The draft genome of Acinetobacter sichuanensis strain WCHAc060041.</title>
        <authorList>
            <person name="Qin J."/>
            <person name="Feng Y."/>
            <person name="Zong Z."/>
        </authorList>
    </citation>
    <scope>NUCLEOTIDE SEQUENCE [LARGE SCALE GENOMIC DNA]</scope>
    <source>
        <strain evidence="2 3">WCHAc060041</strain>
    </source>
</reference>
<dbReference type="AlphaFoldDB" id="A0A371YJK7"/>
<dbReference type="InterPro" id="IPR006450">
    <property type="entry name" value="Phage_HK97_gp6-like"/>
</dbReference>
<evidence type="ECO:0000313" key="3">
    <source>
        <dbReference type="Proteomes" id="UP000240957"/>
    </source>
</evidence>
<evidence type="ECO:0000313" key="1">
    <source>
        <dbReference type="EMBL" id="MFC2996196.1"/>
    </source>
</evidence>
<reference evidence="1" key="1">
    <citation type="journal article" date="2014" name="Int. J. Syst. Evol. Microbiol.">
        <title>Complete genome of a new Firmicutes species belonging to the dominant human colonic microbiota ('Ruminococcus bicirculans') reveals two chromosomes and a selective capacity to utilize plant glucans.</title>
        <authorList>
            <consortium name="NISC Comparative Sequencing Program"/>
            <person name="Wegmann U."/>
            <person name="Louis P."/>
            <person name="Goesmann A."/>
            <person name="Henrissat B."/>
            <person name="Duncan S.H."/>
            <person name="Flint H.J."/>
        </authorList>
    </citation>
    <scope>NUCLEOTIDE SEQUENCE</scope>
    <source>
        <strain evidence="1">KCTC 62575</strain>
    </source>
</reference>
<dbReference type="NCBIfam" id="TIGR01560">
    <property type="entry name" value="put_DNA_pack"/>
    <property type="match status" value="1"/>
</dbReference>
<dbReference type="Gene3D" id="1.10.3230.30">
    <property type="entry name" value="Phage gp6-like head-tail connector protein"/>
    <property type="match status" value="1"/>
</dbReference>
<reference evidence="4" key="3">
    <citation type="journal article" date="2019" name="Int. J. Syst. Evol. Microbiol.">
        <title>The Global Catalogue of Microorganisms (GCM) 10K type strain sequencing project: providing services to taxonomists for standard genome sequencing and annotation.</title>
        <authorList>
            <consortium name="The Broad Institute Genomics Platform"/>
            <consortium name="The Broad Institute Genome Sequencing Center for Infectious Disease"/>
            <person name="Wu L."/>
            <person name="Ma J."/>
        </authorList>
    </citation>
    <scope>NUCLEOTIDE SEQUENCE [LARGE SCALE GENOMIC DNA]</scope>
    <source>
        <strain evidence="4">KCTC 62575</strain>
    </source>
</reference>
<dbReference type="InterPro" id="IPR021146">
    <property type="entry name" value="Phage_gp6-like_head-tail"/>
</dbReference>
<accession>A0A371YJK7</accession>
<evidence type="ECO:0000313" key="2">
    <source>
        <dbReference type="EMBL" id="RFC81630.1"/>
    </source>
</evidence>
<dbReference type="EMBL" id="PYIX02000070">
    <property type="protein sequence ID" value="RFC81630.1"/>
    <property type="molecule type" value="Genomic_DNA"/>
</dbReference>
<dbReference type="EMBL" id="JBHRSF010000056">
    <property type="protein sequence ID" value="MFC2996196.1"/>
    <property type="molecule type" value="Genomic_DNA"/>
</dbReference>
<protein>
    <submittedName>
        <fullName evidence="1 2">Head-tail connector protein</fullName>
    </submittedName>
</protein>
<evidence type="ECO:0000313" key="4">
    <source>
        <dbReference type="Proteomes" id="UP001595455"/>
    </source>
</evidence>
<comment type="caution">
    <text evidence="2">The sequence shown here is derived from an EMBL/GenBank/DDBJ whole genome shotgun (WGS) entry which is preliminary data.</text>
</comment>
<dbReference type="Proteomes" id="UP000240957">
    <property type="component" value="Unassembled WGS sequence"/>
</dbReference>
<organism evidence="2 3">
    <name type="scientific">Acinetobacter sichuanensis</name>
    <dbReference type="NCBI Taxonomy" id="2136183"/>
    <lineage>
        <taxon>Bacteria</taxon>
        <taxon>Pseudomonadati</taxon>
        <taxon>Pseudomonadota</taxon>
        <taxon>Gammaproteobacteria</taxon>
        <taxon>Moraxellales</taxon>
        <taxon>Moraxellaceae</taxon>
        <taxon>Acinetobacter</taxon>
    </lineage>
</organism>
<dbReference type="OrthoDB" id="8452319at2"/>
<reference evidence="1" key="4">
    <citation type="submission" date="2024-09" db="EMBL/GenBank/DDBJ databases">
        <authorList>
            <person name="Sun Q."/>
            <person name="Mori K."/>
        </authorList>
    </citation>
    <scope>NUCLEOTIDE SEQUENCE</scope>
    <source>
        <strain evidence="1">KCTC 62575</strain>
    </source>
</reference>